<dbReference type="CDD" id="cd05799">
    <property type="entry name" value="PGM2"/>
    <property type="match status" value="1"/>
</dbReference>
<feature type="domain" description="Alpha-D-phosphohexomutase alpha/beta/alpha" evidence="9">
    <location>
        <begin position="47"/>
        <end position="182"/>
    </location>
</feature>
<evidence type="ECO:0000256" key="3">
    <source>
        <dbReference type="ARBA" id="ARBA00022553"/>
    </source>
</evidence>
<dbReference type="InterPro" id="IPR005845">
    <property type="entry name" value="A-D-PHexomutase_a/b/a-II"/>
</dbReference>
<evidence type="ECO:0000259" key="10">
    <source>
        <dbReference type="Pfam" id="PF02879"/>
    </source>
</evidence>
<dbReference type="SUPFAM" id="SSF55957">
    <property type="entry name" value="Phosphoglucomutase, C-terminal domain"/>
    <property type="match status" value="1"/>
</dbReference>
<dbReference type="RefSeq" id="WP_311648058.1">
    <property type="nucleotide sequence ID" value="NZ_JAVRFA010000059.1"/>
</dbReference>
<evidence type="ECO:0000313" key="12">
    <source>
        <dbReference type="EMBL" id="MDT0398899.1"/>
    </source>
</evidence>
<dbReference type="EC" id="5.4.2.-" evidence="12"/>
<dbReference type="Pfam" id="PF00408">
    <property type="entry name" value="PGM_PMM_IV"/>
    <property type="match status" value="1"/>
</dbReference>
<evidence type="ECO:0000256" key="5">
    <source>
        <dbReference type="ARBA" id="ARBA00022842"/>
    </source>
</evidence>
<protein>
    <submittedName>
        <fullName evidence="12">Phospho-sugar mutase</fullName>
        <ecNumber evidence="12">5.4.2.-</ecNumber>
    </submittedName>
</protein>
<dbReference type="Pfam" id="PF02880">
    <property type="entry name" value="PGM_PMM_III"/>
    <property type="match status" value="1"/>
</dbReference>
<evidence type="ECO:0000259" key="9">
    <source>
        <dbReference type="Pfam" id="PF02878"/>
    </source>
</evidence>
<dbReference type="PANTHER" id="PTHR45745">
    <property type="entry name" value="PHOSPHOMANNOMUTASE 45A"/>
    <property type="match status" value="1"/>
</dbReference>
<evidence type="ECO:0000256" key="6">
    <source>
        <dbReference type="ARBA" id="ARBA00023235"/>
    </source>
</evidence>
<keyword evidence="5 7" id="KW-0460">Magnesium</keyword>
<evidence type="ECO:0000256" key="1">
    <source>
        <dbReference type="ARBA" id="ARBA00001946"/>
    </source>
</evidence>
<dbReference type="InterPro" id="IPR005844">
    <property type="entry name" value="A-D-PHexomutase_a/b/a-I"/>
</dbReference>
<dbReference type="SUPFAM" id="SSF53738">
    <property type="entry name" value="Phosphoglucomutase, first 3 domains"/>
    <property type="match status" value="3"/>
</dbReference>
<dbReference type="EMBL" id="JAVRFA010000059">
    <property type="protein sequence ID" value="MDT0398899.1"/>
    <property type="molecule type" value="Genomic_DNA"/>
</dbReference>
<sequence length="544" mass="57833">MQDDALIAQAQAWLAEDPDPDTREELARLIDAGDHAELADRFGGTLQFGTAGLRGELGAGPMRMNRSVVIRAAAGLAAYLRKNGQDGGLVVIGYDARHKSRDFAEDTAAVMTGAGLRAAVLSRPLPTPVLAFAIRHLGAVAGVEVTASHNPPRDNGYKVYLGDGSQIVPPADAEIAAEIEAVASLATVPRPAEGWEILDETVLDAYLARTDAVLAKDSPRTARTVYTAMHGVGKDVLLAAFARAGFPEPVLVAEQAEPDPEFPTVAFPNPEEPGAMDLAFAQARATGPDLVIANDPDADRCAAAVKDGTDWRMLRGDEVGALLAAHLVRRGARGTFAESIVSSSLLGRIARKAGLRHTETLTGFKWIARAEGLRYGYEEALGYCVDPDGVRDKDGITAALVLTELASVLKEEGRTLLDLLDDLAVEHGLHATDQLSVRVQDLGLIADAMRRLRGQPPTELAGLRVTRAEDLTEGTETLPPTDGLRYTLDGARVIVRPSGTEPKLKCYLEVVIPVASKTDLPRARGAAAELLTRIKRDLSEAAGI</sequence>
<dbReference type="InterPro" id="IPR016066">
    <property type="entry name" value="A-D-PHexomutase_CS"/>
</dbReference>
<dbReference type="Pfam" id="PF02879">
    <property type="entry name" value="PGM_PMM_II"/>
    <property type="match status" value="1"/>
</dbReference>
<evidence type="ECO:0000313" key="13">
    <source>
        <dbReference type="Proteomes" id="UP001183881"/>
    </source>
</evidence>
<dbReference type="Gene3D" id="3.40.120.10">
    <property type="entry name" value="Alpha-D-Glucose-1,6-Bisphosphate, subunit A, domain 3"/>
    <property type="match status" value="3"/>
</dbReference>
<evidence type="ECO:0000256" key="7">
    <source>
        <dbReference type="RuleBase" id="RU004326"/>
    </source>
</evidence>
<dbReference type="Proteomes" id="UP001183881">
    <property type="component" value="Unassembled WGS sequence"/>
</dbReference>
<dbReference type="Pfam" id="PF02878">
    <property type="entry name" value="PGM_PMM_I"/>
    <property type="match status" value="1"/>
</dbReference>
<dbReference type="PROSITE" id="PS00710">
    <property type="entry name" value="PGM_PMM"/>
    <property type="match status" value="1"/>
</dbReference>
<evidence type="ECO:0000256" key="4">
    <source>
        <dbReference type="ARBA" id="ARBA00022723"/>
    </source>
</evidence>
<evidence type="ECO:0000259" key="8">
    <source>
        <dbReference type="Pfam" id="PF00408"/>
    </source>
</evidence>
<comment type="similarity">
    <text evidence="2 7">Belongs to the phosphohexose mutase family.</text>
</comment>
<keyword evidence="13" id="KW-1185">Reference proteome</keyword>
<dbReference type="InterPro" id="IPR036900">
    <property type="entry name" value="A-D-PHexomutase_C_sf"/>
</dbReference>
<accession>A0ABU2Q4R4</accession>
<reference evidence="13" key="1">
    <citation type="submission" date="2023-07" db="EMBL/GenBank/DDBJ databases">
        <title>30 novel species of actinomycetes from the DSMZ collection.</title>
        <authorList>
            <person name="Nouioui I."/>
        </authorList>
    </citation>
    <scope>NUCLEOTIDE SEQUENCE [LARGE SCALE GENOMIC DNA]</scope>
    <source>
        <strain evidence="13">DSM 41636</strain>
    </source>
</reference>
<comment type="caution">
    <text evidence="12">The sequence shown here is derived from an EMBL/GenBank/DDBJ whole genome shotgun (WGS) entry which is preliminary data.</text>
</comment>
<dbReference type="InterPro" id="IPR005846">
    <property type="entry name" value="A-D-PHexomutase_a/b/a-III"/>
</dbReference>
<feature type="domain" description="Alpha-D-phosphohexomutase alpha/beta/alpha" evidence="10">
    <location>
        <begin position="215"/>
        <end position="308"/>
    </location>
</feature>
<evidence type="ECO:0000256" key="2">
    <source>
        <dbReference type="ARBA" id="ARBA00010231"/>
    </source>
</evidence>
<feature type="domain" description="Alpha-D-phosphohexomutase C-terminal" evidence="8">
    <location>
        <begin position="466"/>
        <end position="511"/>
    </location>
</feature>
<dbReference type="InterPro" id="IPR016055">
    <property type="entry name" value="A-D-PHexomutase_a/b/a-I/II/III"/>
</dbReference>
<gene>
    <name evidence="12" type="ORF">RM705_30005</name>
</gene>
<keyword evidence="3" id="KW-0597">Phosphoprotein</keyword>
<name>A0ABU2Q4R4_9ACTN</name>
<dbReference type="InterPro" id="IPR005843">
    <property type="entry name" value="A-D-PHexomutase_C"/>
</dbReference>
<comment type="cofactor">
    <cofactor evidence="1">
        <name>Mg(2+)</name>
        <dbReference type="ChEBI" id="CHEBI:18420"/>
    </cofactor>
</comment>
<keyword evidence="6 12" id="KW-0413">Isomerase</keyword>
<dbReference type="Gene3D" id="3.30.310.50">
    <property type="entry name" value="Alpha-D-phosphohexomutase, C-terminal domain"/>
    <property type="match status" value="1"/>
</dbReference>
<keyword evidence="4 7" id="KW-0479">Metal-binding</keyword>
<dbReference type="GO" id="GO:0016853">
    <property type="term" value="F:isomerase activity"/>
    <property type="evidence" value="ECO:0007669"/>
    <property type="project" value="UniProtKB-KW"/>
</dbReference>
<evidence type="ECO:0000259" key="11">
    <source>
        <dbReference type="Pfam" id="PF02880"/>
    </source>
</evidence>
<proteinExistence type="inferred from homology"/>
<dbReference type="PANTHER" id="PTHR45745:SF1">
    <property type="entry name" value="PHOSPHOGLUCOMUTASE 2B-RELATED"/>
    <property type="match status" value="1"/>
</dbReference>
<organism evidence="12 13">
    <name type="scientific">Streptomyces edwardsiae</name>
    <dbReference type="NCBI Taxonomy" id="3075527"/>
    <lineage>
        <taxon>Bacteria</taxon>
        <taxon>Bacillati</taxon>
        <taxon>Actinomycetota</taxon>
        <taxon>Actinomycetes</taxon>
        <taxon>Kitasatosporales</taxon>
        <taxon>Streptomycetaceae</taxon>
        <taxon>Streptomyces</taxon>
    </lineage>
</organism>
<feature type="domain" description="Alpha-D-phosphohexomutase alpha/beta/alpha" evidence="11">
    <location>
        <begin position="316"/>
        <end position="423"/>
    </location>
</feature>